<dbReference type="AlphaFoldDB" id="A0A1S1HP24"/>
<name>A0A1S1HP24_PROST</name>
<proteinExistence type="predicted"/>
<comment type="caution">
    <text evidence="1">The sequence shown here is derived from an EMBL/GenBank/DDBJ whole genome shotgun (WGS) entry which is preliminary data.</text>
</comment>
<accession>A0A1S1HP24</accession>
<sequence>MKGTTLTELIKSYTDQGIAEACRFMRNDPIYYESFNSGLLEITRYRRKHYPRGKAFLKLSQIEYNAKHGISQREASNAGN</sequence>
<keyword evidence="2" id="KW-1185">Reference proteome</keyword>
<organism evidence="1 2">
    <name type="scientific">Providencia stuartii</name>
    <dbReference type="NCBI Taxonomy" id="588"/>
    <lineage>
        <taxon>Bacteria</taxon>
        <taxon>Pseudomonadati</taxon>
        <taxon>Pseudomonadota</taxon>
        <taxon>Gammaproteobacteria</taxon>
        <taxon>Enterobacterales</taxon>
        <taxon>Morganellaceae</taxon>
        <taxon>Providencia</taxon>
    </lineage>
</organism>
<evidence type="ECO:0000313" key="1">
    <source>
        <dbReference type="EMBL" id="OHT23146.1"/>
    </source>
</evidence>
<gene>
    <name evidence="1" type="ORF">A3Q29_06865</name>
</gene>
<dbReference type="EMBL" id="LVIE01000190">
    <property type="protein sequence ID" value="OHT23146.1"/>
    <property type="molecule type" value="Genomic_DNA"/>
</dbReference>
<reference evidence="1 2" key="1">
    <citation type="submission" date="2016-03" db="EMBL/GenBank/DDBJ databases">
        <title>Genome sequence of Providencia stuartii strain, isolated from the salivary glands of larval Lucilia sericata.</title>
        <authorList>
            <person name="Yuan Y."/>
            <person name="Zhang Y."/>
            <person name="Fu S."/>
            <person name="Crippen T.L."/>
            <person name="Visi D."/>
            <person name="Benbow M.E."/>
            <person name="Allen M."/>
            <person name="Tomberlin J.K."/>
            <person name="Sze S.-H."/>
            <person name="Tarone A.M."/>
        </authorList>
    </citation>
    <scope>NUCLEOTIDE SEQUENCE [LARGE SCALE GENOMIC DNA]</scope>
    <source>
        <strain evidence="1 2">Crippen</strain>
    </source>
</reference>
<evidence type="ECO:0000313" key="2">
    <source>
        <dbReference type="Proteomes" id="UP000179588"/>
    </source>
</evidence>
<protein>
    <submittedName>
        <fullName evidence="1">Uncharacterized protein</fullName>
    </submittedName>
</protein>
<dbReference type="Proteomes" id="UP000179588">
    <property type="component" value="Unassembled WGS sequence"/>
</dbReference>